<dbReference type="EMBL" id="MU274924">
    <property type="protein sequence ID" value="KAI0086429.1"/>
    <property type="molecule type" value="Genomic_DNA"/>
</dbReference>
<keyword evidence="2" id="KW-1185">Reference proteome</keyword>
<protein>
    <submittedName>
        <fullName evidence="1">Mitochondrial/chloroplast ribosomal protein L54/L37</fullName>
    </submittedName>
</protein>
<sequence>MSLLRALQRPPLFNTCWRSTRSFAKASRPVWQEASATAEAAKAKVVDDKTPKSSCAEGTELVGLRWLKDQGPVVAKADDEYPDWLWTLLQPKELPDDGPGGLAEKKKLRTLNRERIREKNFMSTQ</sequence>
<dbReference type="Proteomes" id="UP001055072">
    <property type="component" value="Unassembled WGS sequence"/>
</dbReference>
<name>A0ACB8TX51_9APHY</name>
<proteinExistence type="predicted"/>
<gene>
    <name evidence="1" type="ORF">BDY19DRAFT_996030</name>
</gene>
<organism evidence="1 2">
    <name type="scientific">Irpex rosettiformis</name>
    <dbReference type="NCBI Taxonomy" id="378272"/>
    <lineage>
        <taxon>Eukaryota</taxon>
        <taxon>Fungi</taxon>
        <taxon>Dikarya</taxon>
        <taxon>Basidiomycota</taxon>
        <taxon>Agaricomycotina</taxon>
        <taxon>Agaricomycetes</taxon>
        <taxon>Polyporales</taxon>
        <taxon>Irpicaceae</taxon>
        <taxon>Irpex</taxon>
    </lineage>
</organism>
<comment type="caution">
    <text evidence="1">The sequence shown here is derived from an EMBL/GenBank/DDBJ whole genome shotgun (WGS) entry which is preliminary data.</text>
</comment>
<reference evidence="1" key="1">
    <citation type="journal article" date="2021" name="Environ. Microbiol.">
        <title>Gene family expansions and transcriptome signatures uncover fungal adaptations to wood decay.</title>
        <authorList>
            <person name="Hage H."/>
            <person name="Miyauchi S."/>
            <person name="Viragh M."/>
            <person name="Drula E."/>
            <person name="Min B."/>
            <person name="Chaduli D."/>
            <person name="Navarro D."/>
            <person name="Favel A."/>
            <person name="Norest M."/>
            <person name="Lesage-Meessen L."/>
            <person name="Balint B."/>
            <person name="Merenyi Z."/>
            <person name="de Eugenio L."/>
            <person name="Morin E."/>
            <person name="Martinez A.T."/>
            <person name="Baldrian P."/>
            <person name="Stursova M."/>
            <person name="Martinez M.J."/>
            <person name="Novotny C."/>
            <person name="Magnuson J.K."/>
            <person name="Spatafora J.W."/>
            <person name="Maurice S."/>
            <person name="Pangilinan J."/>
            <person name="Andreopoulos W."/>
            <person name="LaButti K."/>
            <person name="Hundley H."/>
            <person name="Na H."/>
            <person name="Kuo A."/>
            <person name="Barry K."/>
            <person name="Lipzen A."/>
            <person name="Henrissat B."/>
            <person name="Riley R."/>
            <person name="Ahrendt S."/>
            <person name="Nagy L.G."/>
            <person name="Grigoriev I.V."/>
            <person name="Martin F."/>
            <person name="Rosso M.N."/>
        </authorList>
    </citation>
    <scope>NUCLEOTIDE SEQUENCE</scope>
    <source>
        <strain evidence="1">CBS 384.51</strain>
    </source>
</reference>
<keyword evidence="1" id="KW-0687">Ribonucleoprotein</keyword>
<keyword evidence="1" id="KW-0689">Ribosomal protein</keyword>
<accession>A0ACB8TX51</accession>
<evidence type="ECO:0000313" key="1">
    <source>
        <dbReference type="EMBL" id="KAI0086429.1"/>
    </source>
</evidence>
<evidence type="ECO:0000313" key="2">
    <source>
        <dbReference type="Proteomes" id="UP001055072"/>
    </source>
</evidence>